<dbReference type="AlphaFoldDB" id="A0A6J7GAM2"/>
<dbReference type="GO" id="GO:0015209">
    <property type="term" value="F:cytosine transmembrane transporter activity"/>
    <property type="evidence" value="ECO:0007669"/>
    <property type="project" value="InterPro"/>
</dbReference>
<gene>
    <name evidence="7" type="ORF">UFOPK3492_01065</name>
</gene>
<proteinExistence type="inferred from homology"/>
<name>A0A6J7GAM2_9ZZZZ</name>
<sequence>MSFTDAPISLSEGNTRTLSFGDQFSLWSSLGITLTIPAAAIFIQQPLGTSNFAFTAALCALALGLVLGSAVLGGVAKIGAITGVPSMVMMRGIFGRRGSYVPTFFNIAQCVGWSAVEILVIGHAGQKVVGGPLNAWLVGSGVVSTLLALRPLRFIKVLRKYILWAVILTTIYLFIEVLSQGVELKSGQSWSGYWLAVDIAVALPISWAPLVADYSRHAKQGSFLATFSGYLTGAGSFFLLGLLALVSLTGENLADVYGFSQAILLLPFGALALVILIIDEVDEAFANIYSTVVSLQNFNDSWNRKKMAVLIGSIATVFALSIDVVGYESFLFAIGAIFVPLCGVILTDWFFISKGKWNLSHSSRWRPSLTLSWALGFVTYQLINPGYASGWSTLWRNIQGLIHFTPATWMSASVISFLVSAITSLVFNSRSTILKS</sequence>
<feature type="transmembrane region" description="Helical" evidence="6">
    <location>
        <begin position="223"/>
        <end position="246"/>
    </location>
</feature>
<dbReference type="GO" id="GO:0005886">
    <property type="term" value="C:plasma membrane"/>
    <property type="evidence" value="ECO:0007669"/>
    <property type="project" value="TreeGrafter"/>
</dbReference>
<evidence type="ECO:0000256" key="1">
    <source>
        <dbReference type="ARBA" id="ARBA00004141"/>
    </source>
</evidence>
<dbReference type="InterPro" id="IPR001248">
    <property type="entry name" value="Pur-cyt_permease"/>
</dbReference>
<feature type="transmembrane region" description="Helical" evidence="6">
    <location>
        <begin position="307"/>
        <end position="324"/>
    </location>
</feature>
<dbReference type="InterPro" id="IPR030191">
    <property type="entry name" value="CodB"/>
</dbReference>
<evidence type="ECO:0000256" key="4">
    <source>
        <dbReference type="ARBA" id="ARBA00022989"/>
    </source>
</evidence>
<feature type="transmembrane region" description="Helical" evidence="6">
    <location>
        <begin position="24"/>
        <end position="43"/>
    </location>
</feature>
<feature type="transmembrane region" description="Helical" evidence="6">
    <location>
        <begin position="330"/>
        <end position="352"/>
    </location>
</feature>
<comment type="similarity">
    <text evidence="2">Belongs to the purine-cytosine permease (2.A.39) family.</text>
</comment>
<protein>
    <submittedName>
        <fullName evidence="7">Unannotated protein</fullName>
    </submittedName>
</protein>
<dbReference type="PANTHER" id="PTHR30569:SF0">
    <property type="entry name" value="CYTOSINE PERMEASE"/>
    <property type="match status" value="1"/>
</dbReference>
<organism evidence="7">
    <name type="scientific">freshwater metagenome</name>
    <dbReference type="NCBI Taxonomy" id="449393"/>
    <lineage>
        <taxon>unclassified sequences</taxon>
        <taxon>metagenomes</taxon>
        <taxon>ecological metagenomes</taxon>
    </lineage>
</organism>
<feature type="transmembrane region" description="Helical" evidence="6">
    <location>
        <begin position="55"/>
        <end position="79"/>
    </location>
</feature>
<feature type="transmembrane region" description="Helical" evidence="6">
    <location>
        <begin position="191"/>
        <end position="211"/>
    </location>
</feature>
<evidence type="ECO:0000256" key="2">
    <source>
        <dbReference type="ARBA" id="ARBA00008974"/>
    </source>
</evidence>
<keyword evidence="5 6" id="KW-0472">Membrane</keyword>
<feature type="transmembrane region" description="Helical" evidence="6">
    <location>
        <begin position="161"/>
        <end position="179"/>
    </location>
</feature>
<evidence type="ECO:0000256" key="5">
    <source>
        <dbReference type="ARBA" id="ARBA00023136"/>
    </source>
</evidence>
<keyword evidence="3 6" id="KW-0812">Transmembrane</keyword>
<feature type="transmembrane region" description="Helical" evidence="6">
    <location>
        <begin position="258"/>
        <end position="278"/>
    </location>
</feature>
<dbReference type="Pfam" id="PF02133">
    <property type="entry name" value="Transp_cyt_pur"/>
    <property type="match status" value="1"/>
</dbReference>
<feature type="transmembrane region" description="Helical" evidence="6">
    <location>
        <begin position="133"/>
        <end position="149"/>
    </location>
</feature>
<dbReference type="Gene3D" id="1.10.4160.10">
    <property type="entry name" value="Hydantoin permease"/>
    <property type="match status" value="1"/>
</dbReference>
<comment type="subcellular location">
    <subcellularLocation>
        <location evidence="1">Membrane</location>
        <topology evidence="1">Multi-pass membrane protein</topology>
    </subcellularLocation>
</comment>
<reference evidence="7" key="1">
    <citation type="submission" date="2020-05" db="EMBL/GenBank/DDBJ databases">
        <authorList>
            <person name="Chiriac C."/>
            <person name="Salcher M."/>
            <person name="Ghai R."/>
            <person name="Kavagutti S V."/>
        </authorList>
    </citation>
    <scope>NUCLEOTIDE SEQUENCE</scope>
</reference>
<evidence type="ECO:0000313" key="7">
    <source>
        <dbReference type="EMBL" id="CAB4903518.1"/>
    </source>
</evidence>
<keyword evidence="4 6" id="KW-1133">Transmembrane helix</keyword>
<dbReference type="PANTHER" id="PTHR30569">
    <property type="entry name" value="CYTOSINE TRANSPORTER CODB"/>
    <property type="match status" value="1"/>
</dbReference>
<evidence type="ECO:0000256" key="3">
    <source>
        <dbReference type="ARBA" id="ARBA00022692"/>
    </source>
</evidence>
<feature type="transmembrane region" description="Helical" evidence="6">
    <location>
        <begin position="100"/>
        <end position="121"/>
    </location>
</feature>
<feature type="transmembrane region" description="Helical" evidence="6">
    <location>
        <begin position="403"/>
        <end position="427"/>
    </location>
</feature>
<accession>A0A6J7GAM2</accession>
<evidence type="ECO:0000256" key="6">
    <source>
        <dbReference type="SAM" id="Phobius"/>
    </source>
</evidence>
<dbReference type="EMBL" id="CAFBMD010000093">
    <property type="protein sequence ID" value="CAB4903518.1"/>
    <property type="molecule type" value="Genomic_DNA"/>
</dbReference>